<keyword evidence="3" id="KW-1185">Reference proteome</keyword>
<accession>A0A8T2VLF3</accession>
<keyword evidence="1" id="KW-0732">Signal</keyword>
<feature type="chain" id="PRO_5035902544" evidence="1">
    <location>
        <begin position="22"/>
        <end position="131"/>
    </location>
</feature>
<evidence type="ECO:0000313" key="2">
    <source>
        <dbReference type="EMBL" id="KAH7445289.1"/>
    </source>
</evidence>
<proteinExistence type="predicted"/>
<name>A0A8T2VLF3_CERRI</name>
<protein>
    <submittedName>
        <fullName evidence="2">Uncharacterized protein</fullName>
    </submittedName>
</protein>
<organism evidence="2 3">
    <name type="scientific">Ceratopteris richardii</name>
    <name type="common">Triangle waterfern</name>
    <dbReference type="NCBI Taxonomy" id="49495"/>
    <lineage>
        <taxon>Eukaryota</taxon>
        <taxon>Viridiplantae</taxon>
        <taxon>Streptophyta</taxon>
        <taxon>Embryophyta</taxon>
        <taxon>Tracheophyta</taxon>
        <taxon>Polypodiopsida</taxon>
        <taxon>Polypodiidae</taxon>
        <taxon>Polypodiales</taxon>
        <taxon>Pteridineae</taxon>
        <taxon>Pteridaceae</taxon>
        <taxon>Parkerioideae</taxon>
        <taxon>Ceratopteris</taxon>
    </lineage>
</organism>
<gene>
    <name evidence="2" type="ORF">KP509_01G000900</name>
</gene>
<sequence length="131" mass="14025">MSASLFFGVNLLSECLRMVIGILCSMARPRHVQSKLKMMVCGSWKAVRTTNGGAQTFASFLLRNKEPSIDALWLDTINVGSASGSSPVAAYSACGQWALKFQMSKGSPILSNHAIYQTMLGFVICSAASTP</sequence>
<feature type="signal peptide" evidence="1">
    <location>
        <begin position="1"/>
        <end position="21"/>
    </location>
</feature>
<reference evidence="2" key="1">
    <citation type="submission" date="2021-08" db="EMBL/GenBank/DDBJ databases">
        <title>WGS assembly of Ceratopteris richardii.</title>
        <authorList>
            <person name="Marchant D.B."/>
            <person name="Chen G."/>
            <person name="Jenkins J."/>
            <person name="Shu S."/>
            <person name="Leebens-Mack J."/>
            <person name="Grimwood J."/>
            <person name="Schmutz J."/>
            <person name="Soltis P."/>
            <person name="Soltis D."/>
            <person name="Chen Z.-H."/>
        </authorList>
    </citation>
    <scope>NUCLEOTIDE SEQUENCE</scope>
    <source>
        <strain evidence="2">Whitten #5841</strain>
        <tissue evidence="2">Leaf</tissue>
    </source>
</reference>
<comment type="caution">
    <text evidence="2">The sequence shown here is derived from an EMBL/GenBank/DDBJ whole genome shotgun (WGS) entry which is preliminary data.</text>
</comment>
<dbReference type="AlphaFoldDB" id="A0A8T2VLF3"/>
<evidence type="ECO:0000256" key="1">
    <source>
        <dbReference type="SAM" id="SignalP"/>
    </source>
</evidence>
<dbReference type="Proteomes" id="UP000825935">
    <property type="component" value="Chromosome 1"/>
</dbReference>
<evidence type="ECO:0000313" key="3">
    <source>
        <dbReference type="Proteomes" id="UP000825935"/>
    </source>
</evidence>
<dbReference type="EMBL" id="CM035406">
    <property type="protein sequence ID" value="KAH7445289.1"/>
    <property type="molecule type" value="Genomic_DNA"/>
</dbReference>